<evidence type="ECO:0008006" key="6">
    <source>
        <dbReference type="Google" id="ProtNLM"/>
    </source>
</evidence>
<dbReference type="AlphaFoldDB" id="A0AAQ3KBU2"/>
<evidence type="ECO:0000259" key="3">
    <source>
        <dbReference type="Pfam" id="PF26145"/>
    </source>
</evidence>
<protein>
    <recommendedName>
        <fullName evidence="6">SHSP domain-containing protein</fullName>
    </recommendedName>
</protein>
<evidence type="ECO:0000256" key="1">
    <source>
        <dbReference type="SAM" id="SignalP"/>
    </source>
</evidence>
<feature type="chain" id="PRO_5042935055" description="SHSP domain-containing protein" evidence="1">
    <location>
        <begin position="19"/>
        <end position="256"/>
    </location>
</feature>
<dbReference type="EMBL" id="CP136893">
    <property type="protein sequence ID" value="WOL05059.1"/>
    <property type="molecule type" value="Genomic_DNA"/>
</dbReference>
<keyword evidence="1" id="KW-0732">Signal</keyword>
<dbReference type="PANTHER" id="PTHR33981:SF3">
    <property type="entry name" value="EXPRESSED PROTEIN"/>
    <property type="match status" value="1"/>
</dbReference>
<dbReference type="Gene3D" id="2.60.40.790">
    <property type="match status" value="1"/>
</dbReference>
<accession>A0AAQ3KBU2</accession>
<sequence>MVFYSCICLAFYTGCVHGIEIVSSPNLSVVSEADPKKWMELTGRVLNFLIPPEASDFEPWWNLRSTDFELERPPPHLKNVTHANLKKMLNGSGFNLPTQPSNHADRPQEIEVHPTEPSWVNEFTSVTRRASGPVIAAKTIYEDEQGYLIKVSLPFSDQQRVKVSCKKNLTHGIVKISRVSTARMPYIKRHDRTFKLTDPSLEHCPPGEFVRETSLVSQIPEDAELEAYYDKTGTILKIMVPKHSAGPEEHEVLMLI</sequence>
<dbReference type="Pfam" id="PF26145">
    <property type="entry name" value="DUF8041"/>
    <property type="match status" value="1"/>
</dbReference>
<gene>
    <name evidence="4" type="ORF">Cni_G13782</name>
</gene>
<dbReference type="Proteomes" id="UP001327560">
    <property type="component" value="Chromosome 4"/>
</dbReference>
<dbReference type="InterPro" id="IPR058354">
    <property type="entry name" value="DUF8041"/>
</dbReference>
<dbReference type="InterPro" id="IPR008978">
    <property type="entry name" value="HSP20-like_chaperone"/>
</dbReference>
<evidence type="ECO:0000259" key="2">
    <source>
        <dbReference type="Pfam" id="PF26144"/>
    </source>
</evidence>
<keyword evidence="5" id="KW-1185">Reference proteome</keyword>
<feature type="domain" description="Hsps-like putative alpha-crystallin-like" evidence="2">
    <location>
        <begin position="134"/>
        <end position="242"/>
    </location>
</feature>
<dbReference type="Pfam" id="PF26144">
    <property type="entry name" value="ACL_Hsps-like"/>
    <property type="match status" value="1"/>
</dbReference>
<dbReference type="InterPro" id="IPR058937">
    <property type="entry name" value="ACL_Hsps-like_put"/>
</dbReference>
<feature type="signal peptide" evidence="1">
    <location>
        <begin position="1"/>
        <end position="18"/>
    </location>
</feature>
<name>A0AAQ3KBU2_9LILI</name>
<evidence type="ECO:0000313" key="4">
    <source>
        <dbReference type="EMBL" id="WOL05059.1"/>
    </source>
</evidence>
<organism evidence="4 5">
    <name type="scientific">Canna indica</name>
    <name type="common">Indian-shot</name>
    <dbReference type="NCBI Taxonomy" id="4628"/>
    <lineage>
        <taxon>Eukaryota</taxon>
        <taxon>Viridiplantae</taxon>
        <taxon>Streptophyta</taxon>
        <taxon>Embryophyta</taxon>
        <taxon>Tracheophyta</taxon>
        <taxon>Spermatophyta</taxon>
        <taxon>Magnoliopsida</taxon>
        <taxon>Liliopsida</taxon>
        <taxon>Zingiberales</taxon>
        <taxon>Cannaceae</taxon>
        <taxon>Canna</taxon>
    </lineage>
</organism>
<feature type="domain" description="DUF8041" evidence="3">
    <location>
        <begin position="14"/>
        <end position="60"/>
    </location>
</feature>
<reference evidence="4 5" key="1">
    <citation type="submission" date="2023-10" db="EMBL/GenBank/DDBJ databases">
        <title>Chromosome-scale genome assembly provides insights into flower coloration mechanisms of Canna indica.</title>
        <authorList>
            <person name="Li C."/>
        </authorList>
    </citation>
    <scope>NUCLEOTIDE SEQUENCE [LARGE SCALE GENOMIC DNA]</scope>
    <source>
        <tissue evidence="4">Flower</tissue>
    </source>
</reference>
<evidence type="ECO:0000313" key="5">
    <source>
        <dbReference type="Proteomes" id="UP001327560"/>
    </source>
</evidence>
<proteinExistence type="predicted"/>
<dbReference type="PANTHER" id="PTHR33981">
    <property type="entry name" value="EXPRESSED PROTEIN"/>
    <property type="match status" value="1"/>
</dbReference>